<proteinExistence type="predicted"/>
<dbReference type="AlphaFoldDB" id="A0A9X1ML84"/>
<keyword evidence="2" id="KW-1185">Reference proteome</keyword>
<evidence type="ECO:0000313" key="2">
    <source>
        <dbReference type="Proteomes" id="UP001139103"/>
    </source>
</evidence>
<sequence length="55" mass="6139">MYIPFEDSIADGDEPNRRFDFLEPMPTDVVKIIGLLLQDSDSKNGAIENIGVADR</sequence>
<name>A0A9X1ML84_9BACT</name>
<dbReference type="Proteomes" id="UP001139103">
    <property type="component" value="Unassembled WGS sequence"/>
</dbReference>
<dbReference type="RefSeq" id="WP_230218418.1">
    <property type="nucleotide sequence ID" value="NZ_JAJKFT010000004.1"/>
</dbReference>
<protein>
    <submittedName>
        <fullName evidence="1">Uncharacterized protein</fullName>
    </submittedName>
</protein>
<reference evidence="1" key="1">
    <citation type="submission" date="2021-11" db="EMBL/GenBank/DDBJ databases">
        <title>Genome sequence.</title>
        <authorList>
            <person name="Sun Q."/>
        </authorList>
    </citation>
    <scope>NUCLEOTIDE SEQUENCE</scope>
    <source>
        <strain evidence="1">JC732</strain>
    </source>
</reference>
<dbReference type="EMBL" id="JAJKFT010000004">
    <property type="protein sequence ID" value="MCC9628911.1"/>
    <property type="molecule type" value="Genomic_DNA"/>
</dbReference>
<organism evidence="1 2">
    <name type="scientific">Blastopirellula sediminis</name>
    <dbReference type="NCBI Taxonomy" id="2894196"/>
    <lineage>
        <taxon>Bacteria</taxon>
        <taxon>Pseudomonadati</taxon>
        <taxon>Planctomycetota</taxon>
        <taxon>Planctomycetia</taxon>
        <taxon>Pirellulales</taxon>
        <taxon>Pirellulaceae</taxon>
        <taxon>Blastopirellula</taxon>
    </lineage>
</organism>
<comment type="caution">
    <text evidence="1">The sequence shown here is derived from an EMBL/GenBank/DDBJ whole genome shotgun (WGS) entry which is preliminary data.</text>
</comment>
<gene>
    <name evidence="1" type="ORF">LOC68_10915</name>
</gene>
<accession>A0A9X1ML84</accession>
<evidence type="ECO:0000313" key="1">
    <source>
        <dbReference type="EMBL" id="MCC9628911.1"/>
    </source>
</evidence>